<dbReference type="AlphaFoldDB" id="A0AAD5V7U7"/>
<gene>
    <name evidence="8" type="ORF">NLI96_g2910</name>
</gene>
<dbReference type="InterPro" id="IPR005103">
    <property type="entry name" value="AA9_LPMO"/>
</dbReference>
<accession>A0AAD5V7U7</accession>
<keyword evidence="2 3" id="KW-1015">Disulfide bond</keyword>
<dbReference type="InterPro" id="IPR049892">
    <property type="entry name" value="AA9"/>
</dbReference>
<organism evidence="8 9">
    <name type="scientific">Meripilus lineatus</name>
    <dbReference type="NCBI Taxonomy" id="2056292"/>
    <lineage>
        <taxon>Eukaryota</taxon>
        <taxon>Fungi</taxon>
        <taxon>Dikarya</taxon>
        <taxon>Basidiomycota</taxon>
        <taxon>Agaricomycotina</taxon>
        <taxon>Agaricomycetes</taxon>
        <taxon>Polyporales</taxon>
        <taxon>Meripilaceae</taxon>
        <taxon>Meripilus</taxon>
    </lineage>
</organism>
<evidence type="ECO:0000256" key="1">
    <source>
        <dbReference type="ARBA" id="ARBA00022729"/>
    </source>
</evidence>
<comment type="domain">
    <text evidence="3">Has a modular structure: an endo-beta-1,4-glucanase catalytic module at the N-terminus, a linker rich in serines and threonines, and a C-terminal carbohydrate-binding module (CBM).</text>
</comment>
<comment type="function">
    <text evidence="3">Lytic polysaccharide monooxygenase (LMPO) that depolymerizes crystalline and amorphous polysaccharides via the oxidation of scissile alpha- or beta-(1-4)-glycosidic bonds, yielding C1 and/or C4 oxidation products. Catalysis by LPMOs requires the reduction of the active-site copper from Cu(II) to Cu(I) by a reducing agent and H(2)O(2) or O(2) as a cosubstrate.</text>
</comment>
<proteinExistence type="predicted"/>
<feature type="domain" description="CBM1" evidence="6">
    <location>
        <begin position="310"/>
        <end position="323"/>
    </location>
</feature>
<feature type="region of interest" description="Disordered" evidence="4">
    <location>
        <begin position="258"/>
        <end position="310"/>
    </location>
</feature>
<dbReference type="PANTHER" id="PTHR33353:SF19">
    <property type="entry name" value="GLYCOSYLHYDROLASE FAMILY 61-8 PROTEIN"/>
    <property type="match status" value="1"/>
</dbReference>
<sequence length="331" mass="34031">MKKIAASVAIALSQIAIVSAHGGVTSWTVGSTTYPGWQPYNSAAGQVTPGRPYSSYNPILNAVDPTIHCNNDGSNSPTPQSITLSAGTAITAHWQVPEGVSRPGHPSESSSGRNGPTLKDPSLFTWPRAVPLRATASRAGLFRCVQQIIDEAGLLSGTVYDGTWANGEVMNTLSWTATVPPSLKAGAYLIRFELLALHQANTPQFYPECANLIVTGGGSAFPSSSFLAPMPGAWGANDPGVNIDIYSDAAKSMTTYPIPGPPLWTGDNSSAPPSNTPASPSTTAQPTSRPVASSTSAPVPSAPAGPAVSKYGQCGGIGYTGPTLYSRASCG</sequence>
<dbReference type="GO" id="GO:0008810">
    <property type="term" value="F:cellulase activity"/>
    <property type="evidence" value="ECO:0007669"/>
    <property type="project" value="UniProtKB-UniRule"/>
</dbReference>
<evidence type="ECO:0000256" key="3">
    <source>
        <dbReference type="RuleBase" id="RU368122"/>
    </source>
</evidence>
<evidence type="ECO:0000256" key="4">
    <source>
        <dbReference type="SAM" id="MobiDB-lite"/>
    </source>
</evidence>
<feature type="region of interest" description="Disordered" evidence="4">
    <location>
        <begin position="97"/>
        <end position="120"/>
    </location>
</feature>
<keyword evidence="3" id="KW-0964">Secreted</keyword>
<dbReference type="EC" id="1.14.99.56" evidence="3"/>
<feature type="domain" description="Auxiliary Activity family 9 catalytic" evidence="7">
    <location>
        <begin position="21"/>
        <end position="256"/>
    </location>
</feature>
<protein>
    <recommendedName>
        <fullName evidence="3">AA9 family lytic polysaccharide monooxygenase</fullName>
        <ecNumber evidence="3">1.14.99.56</ecNumber>
    </recommendedName>
    <alternativeName>
        <fullName evidence="3">Endo-beta-1,4-glucanase</fullName>
    </alternativeName>
    <alternativeName>
        <fullName evidence="3">Glycosyl hydrolase 61 family protein</fullName>
    </alternativeName>
</protein>
<dbReference type="GO" id="GO:0030245">
    <property type="term" value="P:cellulose catabolic process"/>
    <property type="evidence" value="ECO:0007669"/>
    <property type="project" value="UniProtKB-UniRule"/>
</dbReference>
<evidence type="ECO:0000256" key="2">
    <source>
        <dbReference type="ARBA" id="ARBA00023157"/>
    </source>
</evidence>
<dbReference type="EMBL" id="JANAWD010000069">
    <property type="protein sequence ID" value="KAJ3488323.1"/>
    <property type="molecule type" value="Genomic_DNA"/>
</dbReference>
<name>A0AAD5V7U7_9APHY</name>
<evidence type="ECO:0000256" key="5">
    <source>
        <dbReference type="SAM" id="SignalP"/>
    </source>
</evidence>
<feature type="compositionally biased region" description="Low complexity" evidence="4">
    <location>
        <begin position="269"/>
        <end position="309"/>
    </location>
</feature>
<dbReference type="GO" id="GO:0030248">
    <property type="term" value="F:cellulose binding"/>
    <property type="evidence" value="ECO:0007669"/>
    <property type="project" value="UniProtKB-UniRule"/>
</dbReference>
<comment type="caution">
    <text evidence="8">The sequence shown here is derived from an EMBL/GenBank/DDBJ whole genome shotgun (WGS) entry which is preliminary data.</text>
</comment>
<keyword evidence="1 5" id="KW-0732">Signal</keyword>
<keyword evidence="9" id="KW-1185">Reference proteome</keyword>
<evidence type="ECO:0000259" key="7">
    <source>
        <dbReference type="Pfam" id="PF03443"/>
    </source>
</evidence>
<dbReference type="Pfam" id="PF03443">
    <property type="entry name" value="AA9"/>
    <property type="match status" value="1"/>
</dbReference>
<keyword evidence="3" id="KW-0119">Carbohydrate metabolism</keyword>
<evidence type="ECO:0000313" key="9">
    <source>
        <dbReference type="Proteomes" id="UP001212997"/>
    </source>
</evidence>
<dbReference type="Proteomes" id="UP001212997">
    <property type="component" value="Unassembled WGS sequence"/>
</dbReference>
<feature type="chain" id="PRO_5041907768" description="AA9 family lytic polysaccharide monooxygenase" evidence="5">
    <location>
        <begin position="21"/>
        <end position="331"/>
    </location>
</feature>
<dbReference type="GO" id="GO:0005576">
    <property type="term" value="C:extracellular region"/>
    <property type="evidence" value="ECO:0007669"/>
    <property type="project" value="UniProtKB-SubCell"/>
</dbReference>
<reference evidence="8" key="1">
    <citation type="submission" date="2022-07" db="EMBL/GenBank/DDBJ databases">
        <title>Genome Sequence of Physisporinus lineatus.</title>
        <authorList>
            <person name="Buettner E."/>
        </authorList>
    </citation>
    <scope>NUCLEOTIDE SEQUENCE</scope>
    <source>
        <strain evidence="8">VT162</strain>
    </source>
</reference>
<dbReference type="Pfam" id="PF00734">
    <property type="entry name" value="CBM_1"/>
    <property type="match status" value="1"/>
</dbReference>
<keyword evidence="3" id="KW-0136">Cellulose degradation</keyword>
<keyword evidence="3" id="KW-0624">Polysaccharide degradation</keyword>
<evidence type="ECO:0000259" key="6">
    <source>
        <dbReference type="Pfam" id="PF00734"/>
    </source>
</evidence>
<comment type="subcellular location">
    <subcellularLocation>
        <location evidence="3">Secreted</location>
    </subcellularLocation>
</comment>
<comment type="catalytic activity">
    <reaction evidence="3">
        <text>[(1-&gt;4)-beta-D-glucosyl]n+m + reduced acceptor + O2 = 4-dehydro-beta-D-glucosyl-[(1-&gt;4)-beta-D-glucosyl]n-1 + [(1-&gt;4)-beta-D-glucosyl]m + acceptor + H2O.</text>
        <dbReference type="EC" id="1.14.99.56"/>
    </reaction>
</comment>
<dbReference type="InterPro" id="IPR000254">
    <property type="entry name" value="CBD"/>
</dbReference>
<dbReference type="PANTHER" id="PTHR33353">
    <property type="entry name" value="PUTATIVE (AFU_ORTHOLOGUE AFUA_1G12560)-RELATED"/>
    <property type="match status" value="1"/>
</dbReference>
<evidence type="ECO:0000313" key="8">
    <source>
        <dbReference type="EMBL" id="KAJ3488323.1"/>
    </source>
</evidence>
<feature type="signal peptide" evidence="5">
    <location>
        <begin position="1"/>
        <end position="20"/>
    </location>
</feature>
<dbReference type="CDD" id="cd21175">
    <property type="entry name" value="LPMO_AA9"/>
    <property type="match status" value="1"/>
</dbReference>
<dbReference type="Gene3D" id="2.70.50.70">
    <property type="match status" value="1"/>
</dbReference>